<feature type="transmembrane region" description="Helical" evidence="5">
    <location>
        <begin position="89"/>
        <end position="111"/>
    </location>
</feature>
<dbReference type="InterPro" id="IPR004031">
    <property type="entry name" value="PMP22/EMP/MP20/Claudin"/>
</dbReference>
<evidence type="ECO:0000256" key="1">
    <source>
        <dbReference type="ARBA" id="ARBA00004141"/>
    </source>
</evidence>
<keyword evidence="4 5" id="KW-0472">Membrane</keyword>
<proteinExistence type="predicted"/>
<sequence>MRLTLSALAVFVSIVGVLSFVFLVMAIGTDFWYIIDASKWEHNSSIHLSSHSGLWRTCNSENQCWPFINPFGNTRNFTLSQRQLLSKNVNASVMILMTTMMMMMMMVMMMMMESDDNNK</sequence>
<dbReference type="GO" id="GO:0016324">
    <property type="term" value="C:apical plasma membrane"/>
    <property type="evidence" value="ECO:0007669"/>
    <property type="project" value="TreeGrafter"/>
</dbReference>
<evidence type="ECO:0000256" key="5">
    <source>
        <dbReference type="SAM" id="Phobius"/>
    </source>
</evidence>
<dbReference type="InterPro" id="IPR039951">
    <property type="entry name" value="TMEM114/TMEM235"/>
</dbReference>
<keyword evidence="2 5" id="KW-0812">Transmembrane</keyword>
<dbReference type="Pfam" id="PF13903">
    <property type="entry name" value="Claudin_2"/>
    <property type="match status" value="1"/>
</dbReference>
<accession>A0AAD7RAX8</accession>
<reference evidence="6" key="1">
    <citation type="journal article" date="2023" name="Science">
        <title>Genome structures resolve the early diversification of teleost fishes.</title>
        <authorList>
            <person name="Parey E."/>
            <person name="Louis A."/>
            <person name="Montfort J."/>
            <person name="Bouchez O."/>
            <person name="Roques C."/>
            <person name="Iampietro C."/>
            <person name="Lluch J."/>
            <person name="Castinel A."/>
            <person name="Donnadieu C."/>
            <person name="Desvignes T."/>
            <person name="Floi Bucao C."/>
            <person name="Jouanno E."/>
            <person name="Wen M."/>
            <person name="Mejri S."/>
            <person name="Dirks R."/>
            <person name="Jansen H."/>
            <person name="Henkel C."/>
            <person name="Chen W.J."/>
            <person name="Zahm M."/>
            <person name="Cabau C."/>
            <person name="Klopp C."/>
            <person name="Thompson A.W."/>
            <person name="Robinson-Rechavi M."/>
            <person name="Braasch I."/>
            <person name="Lecointre G."/>
            <person name="Bobe J."/>
            <person name="Postlethwait J.H."/>
            <person name="Berthelot C."/>
            <person name="Roest Crollius H."/>
            <person name="Guiguen Y."/>
        </authorList>
    </citation>
    <scope>NUCLEOTIDE SEQUENCE</scope>
    <source>
        <strain evidence="6">NC1722</strain>
    </source>
</reference>
<comment type="caution">
    <text evidence="6">The sequence shown here is derived from an EMBL/GenBank/DDBJ whole genome shotgun (WGS) entry which is preliminary data.</text>
</comment>
<evidence type="ECO:0000256" key="3">
    <source>
        <dbReference type="ARBA" id="ARBA00022989"/>
    </source>
</evidence>
<dbReference type="PANTHER" id="PTHR20516:SF2">
    <property type="entry name" value="TRANSMEMBRANE PROTEIN 114"/>
    <property type="match status" value="1"/>
</dbReference>
<protein>
    <submittedName>
        <fullName evidence="6">Uncharacterized protein</fullName>
    </submittedName>
</protein>
<keyword evidence="3 5" id="KW-1133">Transmembrane helix</keyword>
<evidence type="ECO:0000313" key="6">
    <source>
        <dbReference type="EMBL" id="KAJ8373134.1"/>
    </source>
</evidence>
<name>A0AAD7RAX8_9TELE</name>
<dbReference type="EMBL" id="JAINUG010000372">
    <property type="protein sequence ID" value="KAJ8373134.1"/>
    <property type="molecule type" value="Genomic_DNA"/>
</dbReference>
<dbReference type="Gene3D" id="1.20.140.150">
    <property type="match status" value="1"/>
</dbReference>
<evidence type="ECO:0000256" key="4">
    <source>
        <dbReference type="ARBA" id="ARBA00023136"/>
    </source>
</evidence>
<dbReference type="Proteomes" id="UP001221898">
    <property type="component" value="Unassembled WGS sequence"/>
</dbReference>
<evidence type="ECO:0000313" key="7">
    <source>
        <dbReference type="Proteomes" id="UP001221898"/>
    </source>
</evidence>
<keyword evidence="7" id="KW-1185">Reference proteome</keyword>
<dbReference type="PANTHER" id="PTHR20516">
    <property type="entry name" value="TRANSMEMBRANE PROTEIN 114/235 FAMILY MEMBER"/>
    <property type="match status" value="1"/>
</dbReference>
<feature type="transmembrane region" description="Helical" evidence="5">
    <location>
        <begin position="7"/>
        <end position="35"/>
    </location>
</feature>
<comment type="subcellular location">
    <subcellularLocation>
        <location evidence="1">Membrane</location>
        <topology evidence="1">Multi-pass membrane protein</topology>
    </subcellularLocation>
</comment>
<organism evidence="6 7">
    <name type="scientific">Aldrovandia affinis</name>
    <dbReference type="NCBI Taxonomy" id="143900"/>
    <lineage>
        <taxon>Eukaryota</taxon>
        <taxon>Metazoa</taxon>
        <taxon>Chordata</taxon>
        <taxon>Craniata</taxon>
        <taxon>Vertebrata</taxon>
        <taxon>Euteleostomi</taxon>
        <taxon>Actinopterygii</taxon>
        <taxon>Neopterygii</taxon>
        <taxon>Teleostei</taxon>
        <taxon>Notacanthiformes</taxon>
        <taxon>Halosauridae</taxon>
        <taxon>Aldrovandia</taxon>
    </lineage>
</organism>
<gene>
    <name evidence="6" type="ORF">AAFF_G00270980</name>
</gene>
<dbReference type="AlphaFoldDB" id="A0AAD7RAX8"/>
<evidence type="ECO:0000256" key="2">
    <source>
        <dbReference type="ARBA" id="ARBA00022692"/>
    </source>
</evidence>